<dbReference type="Proteomes" id="UP000754710">
    <property type="component" value="Unassembled WGS sequence"/>
</dbReference>
<proteinExistence type="inferred from homology"/>
<comment type="caution">
    <text evidence="5">Lacks conserved residue(s) required for the propagation of feature annotation.</text>
</comment>
<feature type="binding site" evidence="5">
    <location>
        <position position="262"/>
    </location>
    <ligand>
        <name>adenosylcob(III)alamin</name>
        <dbReference type="ChEBI" id="CHEBI:18408"/>
    </ligand>
</feature>
<dbReference type="Pfam" id="PF05985">
    <property type="entry name" value="EutC"/>
    <property type="match status" value="1"/>
</dbReference>
<keyword evidence="8" id="KW-1185">Reference proteome</keyword>
<name>A0ABS7RLX0_9ACTN</name>
<keyword evidence="2 5" id="KW-0456">Lyase</keyword>
<evidence type="ECO:0000256" key="5">
    <source>
        <dbReference type="HAMAP-Rule" id="MF_00601"/>
    </source>
</evidence>
<comment type="pathway">
    <text evidence="5">Amine and polyamine degradation; ethanolamine degradation.</text>
</comment>
<dbReference type="InterPro" id="IPR042251">
    <property type="entry name" value="EutC_C"/>
</dbReference>
<evidence type="ECO:0000256" key="1">
    <source>
        <dbReference type="ARBA" id="ARBA00022628"/>
    </source>
</evidence>
<dbReference type="PANTHER" id="PTHR39330">
    <property type="entry name" value="ETHANOLAMINE AMMONIA-LYASE LIGHT CHAIN"/>
    <property type="match status" value="1"/>
</dbReference>
<dbReference type="Gene3D" id="1.10.30.40">
    <property type="entry name" value="Ethanolamine ammonia-lyase light chain (EutC), N-terminal domain"/>
    <property type="match status" value="1"/>
</dbReference>
<evidence type="ECO:0000256" key="6">
    <source>
        <dbReference type="SAM" id="MobiDB-lite"/>
    </source>
</evidence>
<dbReference type="GO" id="GO:0008851">
    <property type="term" value="F:ethanolamine ammonia-lyase activity"/>
    <property type="evidence" value="ECO:0007669"/>
    <property type="project" value="UniProtKB-EC"/>
</dbReference>
<comment type="subunit">
    <text evidence="5">The basic unit is a heterodimer which dimerizes to form tetramers. The heterotetramers trimerize; 6 large subunits form a core ring with 6 small subunits projecting outwards.</text>
</comment>
<dbReference type="PANTHER" id="PTHR39330:SF1">
    <property type="entry name" value="ETHANOLAMINE AMMONIA-LYASE SMALL SUBUNIT"/>
    <property type="match status" value="1"/>
</dbReference>
<keyword evidence="1 5" id="KW-0846">Cobalamin</keyword>
<reference evidence="7 8" key="1">
    <citation type="submission" date="2021-08" db="EMBL/GenBank/DDBJ databases">
        <title>Nocardioides bacterium WL0053 sp. nov., isolated from the sediment.</title>
        <authorList>
            <person name="Wang L."/>
            <person name="Zhang D."/>
            <person name="Zhang A."/>
        </authorList>
    </citation>
    <scope>NUCLEOTIDE SEQUENCE [LARGE SCALE GENOMIC DNA]</scope>
    <source>
        <strain evidence="7 8">WL0053</strain>
    </source>
</reference>
<comment type="caution">
    <text evidence="7">The sequence shown here is derived from an EMBL/GenBank/DDBJ whole genome shotgun (WGS) entry which is preliminary data.</text>
</comment>
<evidence type="ECO:0000256" key="4">
    <source>
        <dbReference type="ARBA" id="ARBA00024446"/>
    </source>
</evidence>
<sequence length="335" mass="34881">MSASEIRSIVEAVLAELSRNPDGGSARTSTTNGQGAAAPPAAAATAPPAAEQARATASAAPQSPSRAGGTSDGGDIDVPDPDAPEERRRIGVEHPANASGLANLAGSTGARLAVGRAGPRPRTRTVLLFGADHAVTQDAIFGDVPHELLEQFGLFTVQTRVTNQDEYLLRPDLGRQLDDESRTVVAERCVKKPQVQIVVGDGLSAAAVTNNLPQIYPVIEQGLQSAGLSLGTPFFVRYCRVGVINDLNDIIQADVVLLLIGERPGLGVADALSVYSGWRPETGKSDAHRDVICMITAHGGTNPLEAGAFVVEHAKNVVANQASGVELRLKQSGSR</sequence>
<evidence type="ECO:0000256" key="2">
    <source>
        <dbReference type="ARBA" id="ARBA00023239"/>
    </source>
</evidence>
<feature type="binding site" evidence="5">
    <location>
        <position position="241"/>
    </location>
    <ligand>
        <name>adenosylcob(III)alamin</name>
        <dbReference type="ChEBI" id="CHEBI:18408"/>
    </ligand>
</feature>
<evidence type="ECO:0000313" key="8">
    <source>
        <dbReference type="Proteomes" id="UP000754710"/>
    </source>
</evidence>
<dbReference type="HAMAP" id="MF_00601">
    <property type="entry name" value="EutC"/>
    <property type="match status" value="1"/>
</dbReference>
<evidence type="ECO:0000313" key="7">
    <source>
        <dbReference type="EMBL" id="MBY9075996.1"/>
    </source>
</evidence>
<protein>
    <recommendedName>
        <fullName evidence="5">Ethanolamine ammonia-lyase small subunit</fullName>
        <shortName evidence="5">EAL small subunit</shortName>
        <ecNumber evidence="5">4.3.1.7</ecNumber>
    </recommendedName>
</protein>
<accession>A0ABS7RLX0</accession>
<organism evidence="7 8">
    <name type="scientific">Nocardioides jiangsuensis</name>
    <dbReference type="NCBI Taxonomy" id="2866161"/>
    <lineage>
        <taxon>Bacteria</taxon>
        <taxon>Bacillati</taxon>
        <taxon>Actinomycetota</taxon>
        <taxon>Actinomycetes</taxon>
        <taxon>Propionibacteriales</taxon>
        <taxon>Nocardioidaceae</taxon>
        <taxon>Nocardioides</taxon>
    </lineage>
</organism>
<gene>
    <name evidence="5 7" type="primary">eutC</name>
    <name evidence="7" type="ORF">K1X13_14270</name>
</gene>
<keyword evidence="3 5" id="KW-0170">Cobalt</keyword>
<feature type="compositionally biased region" description="Low complexity" evidence="6">
    <location>
        <begin position="36"/>
        <end position="67"/>
    </location>
</feature>
<evidence type="ECO:0000256" key="3">
    <source>
        <dbReference type="ARBA" id="ARBA00023285"/>
    </source>
</evidence>
<dbReference type="EC" id="4.3.1.7" evidence="5"/>
<comment type="catalytic activity">
    <reaction evidence="5">
        <text>ethanolamine = acetaldehyde + NH4(+)</text>
        <dbReference type="Rhea" id="RHEA:15313"/>
        <dbReference type="ChEBI" id="CHEBI:15343"/>
        <dbReference type="ChEBI" id="CHEBI:28938"/>
        <dbReference type="ChEBI" id="CHEBI:57603"/>
        <dbReference type="EC" id="4.3.1.7"/>
    </reaction>
</comment>
<dbReference type="Gene3D" id="3.40.50.11240">
    <property type="entry name" value="Ethanolamine ammonia-lyase light chain (EutC)"/>
    <property type="match status" value="1"/>
</dbReference>
<keyword evidence="4 5" id="KW-1283">Bacterial microcompartment</keyword>
<feature type="region of interest" description="Disordered" evidence="6">
    <location>
        <begin position="15"/>
        <end position="87"/>
    </location>
</feature>
<comment type="cofactor">
    <cofactor evidence="5">
        <name>adenosylcob(III)alamin</name>
        <dbReference type="ChEBI" id="CHEBI:18408"/>
    </cofactor>
    <text evidence="5">Binds between the large and small subunits.</text>
</comment>
<comment type="subcellular location">
    <subcellularLocation>
        <location evidence="5">Bacterial microcompartment</location>
    </subcellularLocation>
</comment>
<comment type="similarity">
    <text evidence="5">Belongs to the EutC family.</text>
</comment>
<dbReference type="NCBIfam" id="NF003971">
    <property type="entry name" value="PRK05465.1"/>
    <property type="match status" value="1"/>
</dbReference>
<comment type="function">
    <text evidence="5">Catalyzes the deamination of various vicinal amino-alcohols to oxo compounds. Allows this organism to utilize ethanolamine as the sole source of nitrogen and carbon in the presence of external vitamin B12.</text>
</comment>
<dbReference type="EMBL" id="JAIEZQ010000002">
    <property type="protein sequence ID" value="MBY9075996.1"/>
    <property type="molecule type" value="Genomic_DNA"/>
</dbReference>
<feature type="compositionally biased region" description="Acidic residues" evidence="6">
    <location>
        <begin position="74"/>
        <end position="83"/>
    </location>
</feature>
<dbReference type="InterPro" id="IPR009246">
    <property type="entry name" value="EutC"/>
</dbReference>
<dbReference type="InterPro" id="IPR042255">
    <property type="entry name" value="EutC_N"/>
</dbReference>